<feature type="site" description="Increases basicity of active site His" evidence="3">
    <location>
        <position position="149"/>
    </location>
</feature>
<keyword evidence="7" id="KW-1185">Reference proteome</keyword>
<dbReference type="InterPro" id="IPR050179">
    <property type="entry name" value="Trans_hexapeptide_repeat"/>
</dbReference>
<dbReference type="PANTHER" id="PTHR43300:SF7">
    <property type="entry name" value="UDP-N-ACETYLBACILLOSAMINE N-ACETYLTRANSFERASE"/>
    <property type="match status" value="1"/>
</dbReference>
<evidence type="ECO:0000313" key="7">
    <source>
        <dbReference type="Proteomes" id="UP000248627"/>
    </source>
</evidence>
<gene>
    <name evidence="6" type="ORF">C1I93_02400</name>
</gene>
<dbReference type="OrthoDB" id="708224at2"/>
<protein>
    <submittedName>
        <fullName evidence="6">Sugar acetyltransferase</fullName>
    </submittedName>
</protein>
<dbReference type="Pfam" id="PF17836">
    <property type="entry name" value="PglD_N"/>
    <property type="match status" value="1"/>
</dbReference>
<dbReference type="PANTHER" id="PTHR43300">
    <property type="entry name" value="ACETYLTRANSFERASE"/>
    <property type="match status" value="1"/>
</dbReference>
<dbReference type="InterPro" id="IPR041561">
    <property type="entry name" value="PglD_N"/>
</dbReference>
<evidence type="ECO:0000259" key="5">
    <source>
        <dbReference type="Pfam" id="PF17836"/>
    </source>
</evidence>
<dbReference type="Gene3D" id="3.40.50.20">
    <property type="match status" value="1"/>
</dbReference>
<dbReference type="InterPro" id="IPR018357">
    <property type="entry name" value="Hexapep_transf_CS"/>
</dbReference>
<dbReference type="SUPFAM" id="SSF51161">
    <property type="entry name" value="Trimeric LpxA-like enzymes"/>
    <property type="match status" value="1"/>
</dbReference>
<accession>A0A2W2DTN6</accession>
<keyword evidence="2" id="KW-0677">Repeat</keyword>
<proteinExistence type="predicted"/>
<feature type="domain" description="PglD N-terminal" evidence="5">
    <location>
        <begin position="4"/>
        <end position="91"/>
    </location>
</feature>
<dbReference type="EMBL" id="POTX01000008">
    <property type="protein sequence ID" value="PZG00477.1"/>
    <property type="molecule type" value="Genomic_DNA"/>
</dbReference>
<evidence type="ECO:0000313" key="6">
    <source>
        <dbReference type="EMBL" id="PZG00477.1"/>
    </source>
</evidence>
<organism evidence="6 7">
    <name type="scientific">Micromonospora endophytica</name>
    <dbReference type="NCBI Taxonomy" id="515350"/>
    <lineage>
        <taxon>Bacteria</taxon>
        <taxon>Bacillati</taxon>
        <taxon>Actinomycetota</taxon>
        <taxon>Actinomycetes</taxon>
        <taxon>Micromonosporales</taxon>
        <taxon>Micromonosporaceae</taxon>
        <taxon>Micromonospora</taxon>
    </lineage>
</organism>
<evidence type="ECO:0000256" key="3">
    <source>
        <dbReference type="PIRSR" id="PIRSR620019-1"/>
    </source>
</evidence>
<evidence type="ECO:0000256" key="2">
    <source>
        <dbReference type="ARBA" id="ARBA00022737"/>
    </source>
</evidence>
<dbReference type="RefSeq" id="WP_111241543.1">
    <property type="nucleotide sequence ID" value="NZ_POTX01000008.1"/>
</dbReference>
<reference evidence="6 7" key="1">
    <citation type="submission" date="2018-01" db="EMBL/GenBank/DDBJ databases">
        <title>Draft genome sequence of Jishengella endophytica.</title>
        <authorList>
            <person name="Sahin N."/>
            <person name="Ay H."/>
            <person name="Saygin H."/>
        </authorList>
    </citation>
    <scope>NUCLEOTIDE SEQUENCE [LARGE SCALE GENOMIC DNA]</scope>
    <source>
        <strain evidence="6 7">DSM 45430</strain>
    </source>
</reference>
<dbReference type="InterPro" id="IPR011004">
    <property type="entry name" value="Trimer_LpxA-like_sf"/>
</dbReference>
<dbReference type="Gene3D" id="2.160.10.10">
    <property type="entry name" value="Hexapeptide repeat proteins"/>
    <property type="match status" value="1"/>
</dbReference>
<feature type="active site" description="Proton acceptor" evidence="3">
    <location>
        <position position="148"/>
    </location>
</feature>
<evidence type="ECO:0000256" key="1">
    <source>
        <dbReference type="ARBA" id="ARBA00022679"/>
    </source>
</evidence>
<comment type="caution">
    <text evidence="6">The sequence shown here is derived from an EMBL/GenBank/DDBJ whole genome shotgun (WGS) entry which is preliminary data.</text>
</comment>
<feature type="binding site" evidence="4">
    <location>
        <position position="81"/>
    </location>
    <ligand>
        <name>substrate</name>
    </ligand>
</feature>
<keyword evidence="1 6" id="KW-0808">Transferase</keyword>
<dbReference type="AlphaFoldDB" id="A0A2W2DTN6"/>
<dbReference type="Proteomes" id="UP000248627">
    <property type="component" value="Unassembled WGS sequence"/>
</dbReference>
<dbReference type="InterPro" id="IPR020019">
    <property type="entry name" value="AcTrfase_PglD-like"/>
</dbReference>
<dbReference type="NCBIfam" id="TIGR03570">
    <property type="entry name" value="NeuD_NnaD"/>
    <property type="match status" value="1"/>
</dbReference>
<name>A0A2W2DTN6_9ACTN</name>
<dbReference type="PROSITE" id="PS00101">
    <property type="entry name" value="HEXAPEP_TRANSFERASES"/>
    <property type="match status" value="1"/>
</dbReference>
<evidence type="ECO:0000256" key="4">
    <source>
        <dbReference type="PIRSR" id="PIRSR620019-2"/>
    </source>
</evidence>
<dbReference type="GO" id="GO:0016740">
    <property type="term" value="F:transferase activity"/>
    <property type="evidence" value="ECO:0007669"/>
    <property type="project" value="UniProtKB-KW"/>
</dbReference>
<dbReference type="CDD" id="cd03360">
    <property type="entry name" value="LbH_AT_putative"/>
    <property type="match status" value="1"/>
</dbReference>
<sequence>MTTDIVIVGVGGMGREVFRVICLINRAASPGEPRWRVLGFVDDYPTEPDLVLVHRLGAPFLGPTRRLSGLPSATRVALGVGRPRLRRETADAIAHYGLPAATVIHPDAEIGADCVVGEGLFAAGGARVTTNVVLGRHVHLNQNCTVGHDAVLGDYVSVNPLAAVSGHCRLAEGVLVGTTAAVLPRLAVGRDAVVGAGACVTRDVPAGVVVTGVPARPAPPSAPDARPVVMAAHGRQDEVDHPA</sequence>